<dbReference type="EMBL" id="FMUS01000029">
    <property type="protein sequence ID" value="SCZ02087.1"/>
    <property type="molecule type" value="Genomic_DNA"/>
</dbReference>
<dbReference type="OrthoDB" id="2677224at2"/>
<dbReference type="AlphaFoldDB" id="A0A1G5KNC2"/>
<evidence type="ECO:0000313" key="1">
    <source>
        <dbReference type="EMBL" id="SCZ02087.1"/>
    </source>
</evidence>
<dbReference type="RefSeq" id="WP_091546409.1">
    <property type="nucleotide sequence ID" value="NZ_FMUS01000029.1"/>
</dbReference>
<reference evidence="1 2" key="1">
    <citation type="submission" date="2016-10" db="EMBL/GenBank/DDBJ databases">
        <authorList>
            <person name="de Groot N.N."/>
        </authorList>
    </citation>
    <scope>NUCLEOTIDE SEQUENCE [LARGE SCALE GENOMIC DNA]</scope>
    <source>
        <strain evidence="1 2">DSM 18978</strain>
    </source>
</reference>
<proteinExistence type="predicted"/>
<accession>A0A1G5KNC2</accession>
<name>A0A1G5KNC2_9FIRM</name>
<evidence type="ECO:0008006" key="3">
    <source>
        <dbReference type="Google" id="ProtNLM"/>
    </source>
</evidence>
<sequence>MNRIKIGFLLIFIIFFSIGCVSTDNYSNQQIIPPNNLTISVQGTWEITNILNQQSTEEKSPQQWIGRTLQFSSEFAVMGEELLTNPRYQIKRVDAEEYLFYHLKAFPETFRFSDKEVDVITITDQDRFYCEVLKQKDDELVLKIYNDSFIIKKISTEVDSNIVNMLNEGSSVIDNVKGSQEDELLLTGVLVGLRSTPQKTGTAEHVNNYRTLWISAKNKQLQPLAETEDLFFPRRSGFWKLEVKSITDNGRTEEFPIAYNILAREDNPIHDLIIDPELWEGREGRIYREVNYVGNDYVSIEETAKGIYQGGEEWKEKHLKILAIDSLPNIKGVDIFDLLGAAGIEAMDAGIQRLLEERVGDKIIGSEVERDNFGLERRLGHWFFKGKVNYMKNQESFSADYNINLIPPSKLIFYDELSVPWTNAKDKIPSTVDLYTSPNKDIAIVVTKKELMVYGIDGGKLQQEPLQRITLRENETVIMAEWAIGHYVENWNKTLNNYINKSR</sequence>
<dbReference type="Proteomes" id="UP000198636">
    <property type="component" value="Unassembled WGS sequence"/>
</dbReference>
<evidence type="ECO:0000313" key="2">
    <source>
        <dbReference type="Proteomes" id="UP000198636"/>
    </source>
</evidence>
<dbReference type="PROSITE" id="PS51257">
    <property type="entry name" value="PROKAR_LIPOPROTEIN"/>
    <property type="match status" value="1"/>
</dbReference>
<organism evidence="1 2">
    <name type="scientific">Alkaliphilus peptidifermentans DSM 18978</name>
    <dbReference type="NCBI Taxonomy" id="1120976"/>
    <lineage>
        <taxon>Bacteria</taxon>
        <taxon>Bacillati</taxon>
        <taxon>Bacillota</taxon>
        <taxon>Clostridia</taxon>
        <taxon>Peptostreptococcales</taxon>
        <taxon>Natronincolaceae</taxon>
        <taxon>Alkaliphilus</taxon>
    </lineage>
</organism>
<protein>
    <recommendedName>
        <fullName evidence="3">Lipoprotein</fullName>
    </recommendedName>
</protein>
<keyword evidence="2" id="KW-1185">Reference proteome</keyword>
<dbReference type="STRING" id="1120976.SAMN03080606_03631"/>
<gene>
    <name evidence="1" type="ORF">SAMN03080606_03631</name>
</gene>